<dbReference type="Pfam" id="PF07508">
    <property type="entry name" value="Recombinase"/>
    <property type="match status" value="1"/>
</dbReference>
<dbReference type="PANTHER" id="PTHR30461">
    <property type="entry name" value="DNA-INVERTASE FROM LAMBDOID PROPHAGE"/>
    <property type="match status" value="1"/>
</dbReference>
<dbReference type="Gene3D" id="3.40.50.1390">
    <property type="entry name" value="Resolvase, N-terminal catalytic domain"/>
    <property type="match status" value="1"/>
</dbReference>
<gene>
    <name evidence="3" type="ORF">G1H19_18080</name>
</gene>
<reference evidence="3 4" key="1">
    <citation type="submission" date="2020-02" db="EMBL/GenBank/DDBJ databases">
        <title>The whole genome sequence of CPCC 205119.</title>
        <authorList>
            <person name="Jiang Z."/>
        </authorList>
    </citation>
    <scope>NUCLEOTIDE SEQUENCE [LARGE SCALE GENOMIC DNA]</scope>
    <source>
        <strain evidence="3 4">CPCC 205119</strain>
    </source>
</reference>
<dbReference type="InterPro" id="IPR025827">
    <property type="entry name" value="Zn_ribbon_recom_dom"/>
</dbReference>
<feature type="domain" description="Resolvase/invertase-type recombinase catalytic" evidence="1">
    <location>
        <begin position="6"/>
        <end position="154"/>
    </location>
</feature>
<dbReference type="RefSeq" id="WP_162392469.1">
    <property type="nucleotide sequence ID" value="NZ_JAABOZ010000002.1"/>
</dbReference>
<evidence type="ECO:0000259" key="2">
    <source>
        <dbReference type="PROSITE" id="PS51737"/>
    </source>
</evidence>
<dbReference type="Pfam" id="PF13408">
    <property type="entry name" value="Zn_ribbon_recom"/>
    <property type="match status" value="1"/>
</dbReference>
<dbReference type="InterPro" id="IPR006119">
    <property type="entry name" value="Resolv_N"/>
</dbReference>
<keyword evidence="4" id="KW-1185">Reference proteome</keyword>
<protein>
    <submittedName>
        <fullName evidence="3">Recombinase family protein</fullName>
    </submittedName>
</protein>
<dbReference type="EMBL" id="JAAGWK010000026">
    <property type="protein sequence ID" value="NEL55890.1"/>
    <property type="molecule type" value="Genomic_DNA"/>
</dbReference>
<dbReference type="PANTHER" id="PTHR30461:SF23">
    <property type="entry name" value="DNA RECOMBINASE-RELATED"/>
    <property type="match status" value="1"/>
</dbReference>
<proteinExistence type="predicted"/>
<evidence type="ECO:0000313" key="3">
    <source>
        <dbReference type="EMBL" id="NEL55890.1"/>
    </source>
</evidence>
<dbReference type="Gene3D" id="3.90.1750.20">
    <property type="entry name" value="Putative Large Serine Recombinase, Chain B, Domain 2"/>
    <property type="match status" value="1"/>
</dbReference>
<dbReference type="Proteomes" id="UP000470470">
    <property type="component" value="Unassembled WGS sequence"/>
</dbReference>
<dbReference type="SUPFAM" id="SSF53041">
    <property type="entry name" value="Resolvase-like"/>
    <property type="match status" value="1"/>
</dbReference>
<accession>A0A7K3WJJ8</accession>
<comment type="caution">
    <text evidence="3">The sequence shown here is derived from an EMBL/GenBank/DDBJ whole genome shotgun (WGS) entry which is preliminary data.</text>
</comment>
<evidence type="ECO:0000313" key="4">
    <source>
        <dbReference type="Proteomes" id="UP000470470"/>
    </source>
</evidence>
<evidence type="ECO:0000259" key="1">
    <source>
        <dbReference type="PROSITE" id="PS51736"/>
    </source>
</evidence>
<dbReference type="PROSITE" id="PS51737">
    <property type="entry name" value="RECOMBINASE_DNA_BIND"/>
    <property type="match status" value="1"/>
</dbReference>
<name>A0A7K3WJJ8_9ACTN</name>
<organism evidence="3 4">
    <name type="scientific">Goekera deserti</name>
    <dbReference type="NCBI Taxonomy" id="2497753"/>
    <lineage>
        <taxon>Bacteria</taxon>
        <taxon>Bacillati</taxon>
        <taxon>Actinomycetota</taxon>
        <taxon>Actinomycetes</taxon>
        <taxon>Geodermatophilales</taxon>
        <taxon>Geodermatophilaceae</taxon>
        <taxon>Goekera</taxon>
    </lineage>
</organism>
<dbReference type="AlphaFoldDB" id="A0A7K3WJJ8"/>
<dbReference type="SMART" id="SM00857">
    <property type="entry name" value="Resolvase"/>
    <property type="match status" value="1"/>
</dbReference>
<dbReference type="CDD" id="cd00338">
    <property type="entry name" value="Ser_Recombinase"/>
    <property type="match status" value="1"/>
</dbReference>
<dbReference type="PROSITE" id="PS51736">
    <property type="entry name" value="RECOMBINASES_3"/>
    <property type="match status" value="1"/>
</dbReference>
<dbReference type="Pfam" id="PF00239">
    <property type="entry name" value="Resolvase"/>
    <property type="match status" value="1"/>
</dbReference>
<dbReference type="GO" id="GO:0003677">
    <property type="term" value="F:DNA binding"/>
    <property type="evidence" value="ECO:0007669"/>
    <property type="project" value="InterPro"/>
</dbReference>
<dbReference type="InterPro" id="IPR050639">
    <property type="entry name" value="SSR_resolvase"/>
</dbReference>
<dbReference type="GO" id="GO:0000150">
    <property type="term" value="F:DNA strand exchange activity"/>
    <property type="evidence" value="ECO:0007669"/>
    <property type="project" value="InterPro"/>
</dbReference>
<dbReference type="InterPro" id="IPR036162">
    <property type="entry name" value="Resolvase-like_N_sf"/>
</dbReference>
<sequence>MTTPRSAAIYARISSDQAGEGLGVQRQVEDCRKLAADLGWQVGGEYIDNDFSAYSGKRRPNYSQMLEDLTTGARDGVLIYDLSRLTRRPLELEQFFEVIDAARVRHVRAVAGHADLGSGDSLLVAQIMGAVVAEESATKSRRVKRKMLQNAELGLPHGRSLRPFGFEDDAITHRPDEAPIVRELAERFVAGESLRSLCTDLDQRGIRSVKGVPWQTHSLRLVLSNPRSAGLRAHKGEVIGKAVWQPIISEELHQRVLATIESRRVSGRRTPRAYLLSGLLRCSKCGGTLFSSRRVDSRRYVCLSGPDHRGCGGLTVVAAPLEQLVTDYALYRLDSPAVADAIAGRGSADAEVSRLSSELAEAKEAQDYLAKQFGTGAISSQEWEAARSPLDKRVKDAETRLSRVNRTDTLTGLGTGEDLRRQWAELNLDRQAAILRTLIANITIGPGTRGARALDPDRVQVSWRL</sequence>
<dbReference type="InterPro" id="IPR011109">
    <property type="entry name" value="DNA_bind_recombinase_dom"/>
</dbReference>
<feature type="domain" description="Recombinase" evidence="2">
    <location>
        <begin position="163"/>
        <end position="266"/>
    </location>
</feature>
<dbReference type="InterPro" id="IPR038109">
    <property type="entry name" value="DNA_bind_recomb_sf"/>
</dbReference>